<dbReference type="GO" id="GO:1901605">
    <property type="term" value="P:alpha-amino acid metabolic process"/>
    <property type="evidence" value="ECO:0007669"/>
    <property type="project" value="TreeGrafter"/>
</dbReference>
<accession>E3D0L0</accession>
<dbReference type="InterPro" id="IPR015424">
    <property type="entry name" value="PyrdxlP-dep_Trfase"/>
</dbReference>
<reference evidence="6 7" key="1">
    <citation type="journal article" date="2010" name="Stand. Genomic Sci.">
        <title>Non-contiguous finished genome sequence of Aminomonas paucivorans type strain (GLU-3).</title>
        <authorList>
            <person name="Pitluck S."/>
            <person name="Yasawong M."/>
            <person name="Held B."/>
            <person name="Lapidus A."/>
            <person name="Nolan M."/>
            <person name="Copeland A."/>
            <person name="Lucas S."/>
            <person name="Del Rio T.G."/>
            <person name="Tice H."/>
            <person name="Cheng J.F."/>
            <person name="Chertkov O."/>
            <person name="Goodwin L."/>
            <person name="Tapia R."/>
            <person name="Han C."/>
            <person name="Liolios K."/>
            <person name="Ivanova N."/>
            <person name="Mavromatis K."/>
            <person name="Ovchinnikova G."/>
            <person name="Pati A."/>
            <person name="Chen A."/>
            <person name="Palaniappan K."/>
            <person name="Land M."/>
            <person name="Hauser L."/>
            <person name="Chang Y.J."/>
            <person name="Jeffries C.D."/>
            <person name="Pukall R."/>
            <person name="Spring S."/>
            <person name="Rohde M."/>
            <person name="Sikorski J."/>
            <person name="Goker M."/>
            <person name="Woyke T."/>
            <person name="Bristow J."/>
            <person name="Eisen J.A."/>
            <person name="Markowitz V."/>
            <person name="Hugenholtz P."/>
            <person name="Kyrpides N.C."/>
            <person name="Klenk H.P."/>
        </authorList>
    </citation>
    <scope>NUCLEOTIDE SEQUENCE [LARGE SCALE GENOMIC DNA]</scope>
    <source>
        <strain evidence="6 7">DSM 12260</strain>
    </source>
</reference>
<comment type="cofactor">
    <cofactor evidence="1">
        <name>pyridoxal 5'-phosphate</name>
        <dbReference type="ChEBI" id="CHEBI:597326"/>
    </cofactor>
</comment>
<dbReference type="Pfam" id="PF00155">
    <property type="entry name" value="Aminotran_1_2"/>
    <property type="match status" value="1"/>
</dbReference>
<dbReference type="PANTHER" id="PTHR42790:SF19">
    <property type="entry name" value="KYNURENINE_ALPHA-AMINOADIPATE AMINOTRANSFERASE, MITOCHONDRIAL"/>
    <property type="match status" value="1"/>
</dbReference>
<dbReference type="Gene3D" id="3.90.1150.10">
    <property type="entry name" value="Aspartate Aminotransferase, domain 1"/>
    <property type="match status" value="1"/>
</dbReference>
<keyword evidence="2" id="KW-0032">Aminotransferase</keyword>
<keyword evidence="7" id="KW-1185">Reference proteome</keyword>
<proteinExistence type="predicted"/>
<evidence type="ECO:0000256" key="4">
    <source>
        <dbReference type="ARBA" id="ARBA00022898"/>
    </source>
</evidence>
<sequence>MKPAILVRKLEELPIYASPLVDFIRLGLQHRALPLTSGQPAPEALPLEDLARLAPEALRSRGRKALLYGSNRGLGELRRALTEWQVRSGVLPEGLGDEEVMLTLGSQYAFDLICQGLIRRGDEVACDAPCYPDTWCTALRRGASVLPLPVDEEGLDPDHLEALLAGGHRPVLVYTVLHYQNPCGCSLSPSRQRRLLELAETYDFLVVLDDPYRMLALDGPPPCGSDRFPRLGWDTGRLLYLGSLSKVLAPGVRLGWLAGHRELVAGLAKLQEMSLISLPALDGLIVLEYLLSEGMTGQLSRMVRFLKERRDVLAEGLRARCLPLGCTLRVPSGGCFLRLELPDLPATPLARELAERHGVATVPEAAFWPPSQTPAPDRFLRLSFSWCTPEELAEAAERIARALEGRPR</sequence>
<evidence type="ECO:0000259" key="5">
    <source>
        <dbReference type="Pfam" id="PF00155"/>
    </source>
</evidence>
<evidence type="ECO:0000313" key="7">
    <source>
        <dbReference type="Proteomes" id="UP000005096"/>
    </source>
</evidence>
<dbReference type="InterPro" id="IPR004839">
    <property type="entry name" value="Aminotransferase_I/II_large"/>
</dbReference>
<dbReference type="Gene3D" id="3.40.640.10">
    <property type="entry name" value="Type I PLP-dependent aspartate aminotransferase-like (Major domain)"/>
    <property type="match status" value="1"/>
</dbReference>
<dbReference type="PANTHER" id="PTHR42790">
    <property type="entry name" value="AMINOTRANSFERASE"/>
    <property type="match status" value="1"/>
</dbReference>
<dbReference type="GO" id="GO:0008483">
    <property type="term" value="F:transaminase activity"/>
    <property type="evidence" value="ECO:0007669"/>
    <property type="project" value="UniProtKB-KW"/>
</dbReference>
<evidence type="ECO:0000256" key="2">
    <source>
        <dbReference type="ARBA" id="ARBA00022576"/>
    </source>
</evidence>
<evidence type="ECO:0000256" key="1">
    <source>
        <dbReference type="ARBA" id="ARBA00001933"/>
    </source>
</evidence>
<dbReference type="GO" id="GO:0030170">
    <property type="term" value="F:pyridoxal phosphate binding"/>
    <property type="evidence" value="ECO:0007669"/>
    <property type="project" value="InterPro"/>
</dbReference>
<dbReference type="eggNOG" id="COG1167">
    <property type="taxonomic scope" value="Bacteria"/>
</dbReference>
<dbReference type="InterPro" id="IPR015422">
    <property type="entry name" value="PyrdxlP-dep_Trfase_small"/>
</dbReference>
<dbReference type="EMBL" id="CM001022">
    <property type="protein sequence ID" value="EFQ23029.1"/>
    <property type="molecule type" value="Genomic_DNA"/>
</dbReference>
<dbReference type="Proteomes" id="UP000005096">
    <property type="component" value="Chromosome"/>
</dbReference>
<dbReference type="CDD" id="cd00609">
    <property type="entry name" value="AAT_like"/>
    <property type="match status" value="1"/>
</dbReference>
<dbReference type="HOGENOM" id="CLU_017584_0_6_0"/>
<dbReference type="RefSeq" id="WP_006300188.1">
    <property type="nucleotide sequence ID" value="NZ_CM001022.1"/>
</dbReference>
<dbReference type="InterPro" id="IPR050859">
    <property type="entry name" value="Class-I_PLP-dep_aminotransf"/>
</dbReference>
<protein>
    <submittedName>
        <fullName evidence="6">Putative transcriptional regulator, GntR family</fullName>
    </submittedName>
</protein>
<gene>
    <name evidence="6" type="ORF">Apau_0600</name>
</gene>
<dbReference type="InterPro" id="IPR015421">
    <property type="entry name" value="PyrdxlP-dep_Trfase_major"/>
</dbReference>
<dbReference type="SUPFAM" id="SSF53383">
    <property type="entry name" value="PLP-dependent transferases"/>
    <property type="match status" value="1"/>
</dbReference>
<dbReference type="AlphaFoldDB" id="E3D0L0"/>
<dbReference type="OrthoDB" id="1360at2"/>
<keyword evidence="4" id="KW-0663">Pyridoxal phosphate</keyword>
<keyword evidence="3" id="KW-0808">Transferase</keyword>
<organism evidence="6 7">
    <name type="scientific">Aminomonas paucivorans DSM 12260</name>
    <dbReference type="NCBI Taxonomy" id="584708"/>
    <lineage>
        <taxon>Bacteria</taxon>
        <taxon>Thermotogati</taxon>
        <taxon>Synergistota</taxon>
        <taxon>Synergistia</taxon>
        <taxon>Synergistales</taxon>
        <taxon>Synergistaceae</taxon>
        <taxon>Aminomonas</taxon>
    </lineage>
</organism>
<evidence type="ECO:0000256" key="3">
    <source>
        <dbReference type="ARBA" id="ARBA00022679"/>
    </source>
</evidence>
<dbReference type="PaxDb" id="584708-Apau_0600"/>
<feature type="domain" description="Aminotransferase class I/classII large" evidence="5">
    <location>
        <begin position="34"/>
        <end position="399"/>
    </location>
</feature>
<dbReference type="STRING" id="584708.Apau_0600"/>
<name>E3D0L0_9BACT</name>
<evidence type="ECO:0000313" key="6">
    <source>
        <dbReference type="EMBL" id="EFQ23029.1"/>
    </source>
</evidence>